<dbReference type="SUPFAM" id="SSF51219">
    <property type="entry name" value="TRAP-like"/>
    <property type="match status" value="1"/>
</dbReference>
<dbReference type="InterPro" id="IPR003325">
    <property type="entry name" value="TerD"/>
</dbReference>
<evidence type="ECO:0000259" key="1">
    <source>
        <dbReference type="Pfam" id="PF02342"/>
    </source>
</evidence>
<dbReference type="Gene3D" id="2.60.60.30">
    <property type="entry name" value="sav2460 like domains"/>
    <property type="match status" value="1"/>
</dbReference>
<keyword evidence="3" id="KW-1185">Reference proteome</keyword>
<sequence length="445" mass="47803">MAKSLQPGANLPLPSGAELRIGIAWEPERPGGHEADASAFLLRKGDQVGGDADFVFYNNPCSACGSLTLNQGVGPERQAFHIRLGDLPVDVAKIAICLTLHGRGSFAQARRIDLRIFDAARTELMSFSPPTTSMTEAALILGEIYRRNDQWKFRAVGQGFTGGLGPLATHFGVDIREETPTAPPPPVPRATAKVPPVSIGKAPATGVLPTASIIRHSAAADLDYEILYPGAYTLARVDLPRGRHLKAQSDAMVAMAPTIDVEGKMEGGLLAGLGRLMSGESFFLQTLTAARGPGSVFFAPASPSEVVALDLQPGDGYVIQKDGFLACSEEVQVSTQVQNIARGLFSQEGFFILKAEGRGLVFLESYGAIHEFDLQPGQQKIVDNGHLVAWSQSMRYELEMGNPGFIAAFTSGEKIVCRFFGPGRLLVQTRQPRQFGLWISRFLPG</sequence>
<dbReference type="Proteomes" id="UP000760480">
    <property type="component" value="Unassembled WGS sequence"/>
</dbReference>
<organism evidence="2 3">
    <name type="scientific">Candidatus Competibacter phosphatis</name>
    <dbReference type="NCBI Taxonomy" id="221280"/>
    <lineage>
        <taxon>Bacteria</taxon>
        <taxon>Pseudomonadati</taxon>
        <taxon>Pseudomonadota</taxon>
        <taxon>Gammaproteobacteria</taxon>
        <taxon>Candidatus Competibacteraceae</taxon>
        <taxon>Candidatus Competibacter</taxon>
    </lineage>
</organism>
<comment type="caution">
    <text evidence="2">The sequence shown here is derived from an EMBL/GenBank/DDBJ whole genome shotgun (WGS) entry which is preliminary data.</text>
</comment>
<dbReference type="InterPro" id="IPR036983">
    <property type="entry name" value="AIM24_sf"/>
</dbReference>
<dbReference type="RefSeq" id="WP_169247576.1">
    <property type="nucleotide sequence ID" value="NZ_SPMZ01000011.1"/>
</dbReference>
<dbReference type="EMBL" id="SPMZ01000011">
    <property type="protein sequence ID" value="NMQ18317.1"/>
    <property type="molecule type" value="Genomic_DNA"/>
</dbReference>
<dbReference type="PANTHER" id="PTHR43657">
    <property type="entry name" value="TRYPTOPHAN RNA-BINDING ATTENUATOR PROTEIN-LIKE PROTEIN"/>
    <property type="match status" value="1"/>
</dbReference>
<dbReference type="Pfam" id="PF02342">
    <property type="entry name" value="TerD"/>
    <property type="match status" value="1"/>
</dbReference>
<accession>A0ABX1THY9</accession>
<name>A0ABX1THY9_9GAMM</name>
<gene>
    <name evidence="2" type="ORF">E4P82_03360</name>
</gene>
<dbReference type="CDD" id="cd06974">
    <property type="entry name" value="TerD_like"/>
    <property type="match status" value="1"/>
</dbReference>
<reference evidence="2 3" key="1">
    <citation type="submission" date="2019-03" db="EMBL/GenBank/DDBJ databases">
        <title>Metabolic reconstructions from genomes of highly enriched 'Candidatus Accumulibacter' and 'Candidatus Competibacter' bioreactor populations.</title>
        <authorList>
            <person name="Annavajhala M.K."/>
            <person name="Welles L."/>
            <person name="Abbas B."/>
            <person name="Sorokin D."/>
            <person name="Park H."/>
            <person name="Van Loosdrecht M."/>
            <person name="Chandran K."/>
        </authorList>
    </citation>
    <scope>NUCLEOTIDE SEQUENCE [LARGE SCALE GENOMIC DNA]</scope>
    <source>
        <strain evidence="2 3">SBR_G</strain>
    </source>
</reference>
<dbReference type="PANTHER" id="PTHR43657:SF1">
    <property type="entry name" value="ALTERED INHERITANCE OF MITOCHONDRIA PROTEIN 24, MITOCHONDRIAL"/>
    <property type="match status" value="1"/>
</dbReference>
<proteinExistence type="predicted"/>
<feature type="domain" description="TerD" evidence="1">
    <location>
        <begin position="1"/>
        <end position="171"/>
    </location>
</feature>
<dbReference type="InterPro" id="IPR002838">
    <property type="entry name" value="AIM24"/>
</dbReference>
<dbReference type="InterPro" id="IPR016031">
    <property type="entry name" value="Trp_RNA-bd_attenuator-like_dom"/>
</dbReference>
<dbReference type="Gene3D" id="3.60.160.10">
    <property type="entry name" value="Mitochondrial biogenesis AIM24"/>
    <property type="match status" value="1"/>
</dbReference>
<protein>
    <submittedName>
        <fullName evidence="2">TIGR00266 family protein</fullName>
    </submittedName>
</protein>
<evidence type="ECO:0000313" key="3">
    <source>
        <dbReference type="Proteomes" id="UP000760480"/>
    </source>
</evidence>
<dbReference type="Pfam" id="PF01987">
    <property type="entry name" value="AIM24"/>
    <property type="match status" value="1"/>
</dbReference>
<dbReference type="NCBIfam" id="TIGR00266">
    <property type="entry name" value="TIGR00266 family protein"/>
    <property type="match status" value="1"/>
</dbReference>
<evidence type="ECO:0000313" key="2">
    <source>
        <dbReference type="EMBL" id="NMQ18317.1"/>
    </source>
</evidence>